<protein>
    <submittedName>
        <fullName evidence="1">Uncharacterized protein</fullName>
    </submittedName>
</protein>
<organism evidence="1 2">
    <name type="scientific">Dendrobium catenatum</name>
    <dbReference type="NCBI Taxonomy" id="906689"/>
    <lineage>
        <taxon>Eukaryota</taxon>
        <taxon>Viridiplantae</taxon>
        <taxon>Streptophyta</taxon>
        <taxon>Embryophyta</taxon>
        <taxon>Tracheophyta</taxon>
        <taxon>Spermatophyta</taxon>
        <taxon>Magnoliopsida</taxon>
        <taxon>Liliopsida</taxon>
        <taxon>Asparagales</taxon>
        <taxon>Orchidaceae</taxon>
        <taxon>Epidendroideae</taxon>
        <taxon>Malaxideae</taxon>
        <taxon>Dendrobiinae</taxon>
        <taxon>Dendrobium</taxon>
    </lineage>
</organism>
<dbReference type="Proteomes" id="UP000233837">
    <property type="component" value="Unassembled WGS sequence"/>
</dbReference>
<evidence type="ECO:0000313" key="2">
    <source>
        <dbReference type="Proteomes" id="UP000233837"/>
    </source>
</evidence>
<evidence type="ECO:0000313" key="1">
    <source>
        <dbReference type="EMBL" id="PKU73570.1"/>
    </source>
</evidence>
<keyword evidence="2" id="KW-1185">Reference proteome</keyword>
<sequence length="122" mass="12914">MDGRRPSSVVGIAGIGKGRGSAMEREIDGHRSFAELMRGKVDVGVTGDQDLGGIFWKKPVDGAFGRMPGPLVIKENGLEPIKKVSFVDGKGKAIVIEDGKGYCVTGNKDFDKVPTDSMTSST</sequence>
<dbReference type="EMBL" id="KZ502737">
    <property type="protein sequence ID" value="PKU73570.1"/>
    <property type="molecule type" value="Genomic_DNA"/>
</dbReference>
<accession>A0A2I0WD35</accession>
<reference evidence="1 2" key="1">
    <citation type="journal article" date="2016" name="Sci. Rep.">
        <title>The Dendrobium catenatum Lindl. genome sequence provides insights into polysaccharide synthase, floral development and adaptive evolution.</title>
        <authorList>
            <person name="Zhang G.Q."/>
            <person name="Xu Q."/>
            <person name="Bian C."/>
            <person name="Tsai W.C."/>
            <person name="Yeh C.M."/>
            <person name="Liu K.W."/>
            <person name="Yoshida K."/>
            <person name="Zhang L.S."/>
            <person name="Chang S.B."/>
            <person name="Chen F."/>
            <person name="Shi Y."/>
            <person name="Su Y.Y."/>
            <person name="Zhang Y.Q."/>
            <person name="Chen L.J."/>
            <person name="Yin Y."/>
            <person name="Lin M."/>
            <person name="Huang H."/>
            <person name="Deng H."/>
            <person name="Wang Z.W."/>
            <person name="Zhu S.L."/>
            <person name="Zhao X."/>
            <person name="Deng C."/>
            <person name="Niu S.C."/>
            <person name="Huang J."/>
            <person name="Wang M."/>
            <person name="Liu G.H."/>
            <person name="Yang H.J."/>
            <person name="Xiao X.J."/>
            <person name="Hsiao Y.Y."/>
            <person name="Wu W.L."/>
            <person name="Chen Y.Y."/>
            <person name="Mitsuda N."/>
            <person name="Ohme-Takagi M."/>
            <person name="Luo Y.B."/>
            <person name="Van de Peer Y."/>
            <person name="Liu Z.J."/>
        </authorList>
    </citation>
    <scope>NUCLEOTIDE SEQUENCE [LARGE SCALE GENOMIC DNA]</scope>
    <source>
        <tissue evidence="1">The whole plant</tissue>
    </source>
</reference>
<proteinExistence type="predicted"/>
<name>A0A2I0WD35_9ASPA</name>
<reference evidence="1 2" key="2">
    <citation type="journal article" date="2017" name="Nature">
        <title>The Apostasia genome and the evolution of orchids.</title>
        <authorList>
            <person name="Zhang G.Q."/>
            <person name="Liu K.W."/>
            <person name="Li Z."/>
            <person name="Lohaus R."/>
            <person name="Hsiao Y.Y."/>
            <person name="Niu S.C."/>
            <person name="Wang J.Y."/>
            <person name="Lin Y.C."/>
            <person name="Xu Q."/>
            <person name="Chen L.J."/>
            <person name="Yoshida K."/>
            <person name="Fujiwara S."/>
            <person name="Wang Z.W."/>
            <person name="Zhang Y.Q."/>
            <person name="Mitsuda N."/>
            <person name="Wang M."/>
            <person name="Liu G.H."/>
            <person name="Pecoraro L."/>
            <person name="Huang H.X."/>
            <person name="Xiao X.J."/>
            <person name="Lin M."/>
            <person name="Wu X.Y."/>
            <person name="Wu W.L."/>
            <person name="Chen Y.Y."/>
            <person name="Chang S.B."/>
            <person name="Sakamoto S."/>
            <person name="Ohme-Takagi M."/>
            <person name="Yagi M."/>
            <person name="Zeng S.J."/>
            <person name="Shen C.Y."/>
            <person name="Yeh C.M."/>
            <person name="Luo Y.B."/>
            <person name="Tsai W.C."/>
            <person name="Van de Peer Y."/>
            <person name="Liu Z.J."/>
        </authorList>
    </citation>
    <scope>NUCLEOTIDE SEQUENCE [LARGE SCALE GENOMIC DNA]</scope>
    <source>
        <tissue evidence="1">The whole plant</tissue>
    </source>
</reference>
<dbReference type="AlphaFoldDB" id="A0A2I0WD35"/>
<gene>
    <name evidence="1" type="ORF">MA16_Dca024969</name>
</gene>